<dbReference type="InterPro" id="IPR035985">
    <property type="entry name" value="Ubiquitin-activating_enz"/>
</dbReference>
<comment type="caution">
    <text evidence="3">The sequence shown here is derived from an EMBL/GenBank/DDBJ whole genome shotgun (WGS) entry which is preliminary data.</text>
</comment>
<accession>A0ABQ3GHB7</accession>
<organism evidence="3 4">
    <name type="scientific">Zhihengliuella salsuginis</name>
    <dbReference type="NCBI Taxonomy" id="578222"/>
    <lineage>
        <taxon>Bacteria</taxon>
        <taxon>Bacillati</taxon>
        <taxon>Actinomycetota</taxon>
        <taxon>Actinomycetes</taxon>
        <taxon>Micrococcales</taxon>
        <taxon>Micrococcaceae</taxon>
        <taxon>Zhihengliuella</taxon>
    </lineage>
</organism>
<evidence type="ECO:0000256" key="1">
    <source>
        <dbReference type="SAM" id="MobiDB-lite"/>
    </source>
</evidence>
<gene>
    <name evidence="3" type="ORF">GCM10008096_09910</name>
</gene>
<evidence type="ECO:0000259" key="2">
    <source>
        <dbReference type="Pfam" id="PF00899"/>
    </source>
</evidence>
<dbReference type="Pfam" id="PF00899">
    <property type="entry name" value="ThiF"/>
    <property type="match status" value="1"/>
</dbReference>
<sequence length="349" mass="35728">MTDHTPDPPAVADPDGSRQPLGLDAAGHRINPGLRLYRLTETSICIGLGARGLWIDGVSAADRAYLARLAASEAHVDYDVGDPGLPSRQRCHQLDDLVASVLVTTEPYRLHGIQADILAPDLADWSLAYAAHSGPTLQRRADAVVRVHGLGRAGAHAAQLLVSAGVGTLVLADGADVHPRDLGTGPLTLPDLGRHRTAAVARRLAAAHPQANLLTSAGEAAVDITLLFADPATGLPLQDSAEPGGALLPVRFEDGRAVVGPLVLPGLTPCLRCTIDHPLASPSSTPAGTELTLAATAAGLAAMHALMVVDQVNVPASAGHEIAVDLASGATTLTAQRTGPHCGCAGPRT</sequence>
<dbReference type="Gene3D" id="3.40.50.720">
    <property type="entry name" value="NAD(P)-binding Rossmann-like Domain"/>
    <property type="match status" value="1"/>
</dbReference>
<dbReference type="Proteomes" id="UP000642819">
    <property type="component" value="Unassembled WGS sequence"/>
</dbReference>
<feature type="domain" description="THIF-type NAD/FAD binding fold" evidence="2">
    <location>
        <begin position="139"/>
        <end position="213"/>
    </location>
</feature>
<reference evidence="4" key="1">
    <citation type="journal article" date="2019" name="Int. J. Syst. Evol. Microbiol.">
        <title>The Global Catalogue of Microorganisms (GCM) 10K type strain sequencing project: providing services to taxonomists for standard genome sequencing and annotation.</title>
        <authorList>
            <consortium name="The Broad Institute Genomics Platform"/>
            <consortium name="The Broad Institute Genome Sequencing Center for Infectious Disease"/>
            <person name="Wu L."/>
            <person name="Ma J."/>
        </authorList>
    </citation>
    <scope>NUCLEOTIDE SEQUENCE [LARGE SCALE GENOMIC DNA]</scope>
    <source>
        <strain evidence="4">KCTC 19466</strain>
    </source>
</reference>
<proteinExistence type="predicted"/>
<dbReference type="SUPFAM" id="SSF69572">
    <property type="entry name" value="Activating enzymes of the ubiquitin-like proteins"/>
    <property type="match status" value="1"/>
</dbReference>
<evidence type="ECO:0000313" key="3">
    <source>
        <dbReference type="EMBL" id="GHD03653.1"/>
    </source>
</evidence>
<name>A0ABQ3GHB7_9MICC</name>
<dbReference type="EMBL" id="BMXK01000004">
    <property type="protein sequence ID" value="GHD03653.1"/>
    <property type="molecule type" value="Genomic_DNA"/>
</dbReference>
<protein>
    <recommendedName>
        <fullName evidence="2">THIF-type NAD/FAD binding fold domain-containing protein</fullName>
    </recommendedName>
</protein>
<feature type="region of interest" description="Disordered" evidence="1">
    <location>
        <begin position="1"/>
        <end position="24"/>
    </location>
</feature>
<dbReference type="InterPro" id="IPR000594">
    <property type="entry name" value="ThiF_NAD_FAD-bd"/>
</dbReference>
<evidence type="ECO:0000313" key="4">
    <source>
        <dbReference type="Proteomes" id="UP000642819"/>
    </source>
</evidence>
<keyword evidence="4" id="KW-1185">Reference proteome</keyword>